<dbReference type="InterPro" id="IPR023430">
    <property type="entry name" value="Pept_HybD-like_dom_sf"/>
</dbReference>
<dbReference type="GO" id="GO:0004190">
    <property type="term" value="F:aspartic-type endopeptidase activity"/>
    <property type="evidence" value="ECO:0007669"/>
    <property type="project" value="UniProtKB-KW"/>
</dbReference>
<comment type="similarity">
    <text evidence="1">Belongs to the peptidase A31 family.</text>
</comment>
<dbReference type="Pfam" id="PF01750">
    <property type="entry name" value="HycI"/>
    <property type="match status" value="1"/>
</dbReference>
<dbReference type="PRINTS" id="PR00446">
    <property type="entry name" value="HYDRGNUPTAKE"/>
</dbReference>
<dbReference type="GO" id="GO:0008047">
    <property type="term" value="F:enzyme activator activity"/>
    <property type="evidence" value="ECO:0007669"/>
    <property type="project" value="InterPro"/>
</dbReference>
<name>X0S034_9ZZZZ</name>
<evidence type="ECO:0000256" key="3">
    <source>
        <dbReference type="ARBA" id="ARBA00022750"/>
    </source>
</evidence>
<dbReference type="PANTHER" id="PTHR30302:SF1">
    <property type="entry name" value="HYDROGENASE 2 MATURATION PROTEASE"/>
    <property type="match status" value="1"/>
</dbReference>
<dbReference type="NCBIfam" id="TIGR00072">
    <property type="entry name" value="hydrog_prot"/>
    <property type="match status" value="1"/>
</dbReference>
<comment type="caution">
    <text evidence="5">The sequence shown here is derived from an EMBL/GenBank/DDBJ whole genome shotgun (WGS) entry which is preliminary data.</text>
</comment>
<dbReference type="SUPFAM" id="SSF53163">
    <property type="entry name" value="HybD-like"/>
    <property type="match status" value="1"/>
</dbReference>
<evidence type="ECO:0000313" key="5">
    <source>
        <dbReference type="EMBL" id="GAF74403.1"/>
    </source>
</evidence>
<protein>
    <recommendedName>
        <fullName evidence="6">Hydrogenase 3 maturation protease</fullName>
    </recommendedName>
</protein>
<dbReference type="NCBIfam" id="TIGR00142">
    <property type="entry name" value="hycI"/>
    <property type="match status" value="1"/>
</dbReference>
<evidence type="ECO:0000256" key="1">
    <source>
        <dbReference type="ARBA" id="ARBA00006814"/>
    </source>
</evidence>
<dbReference type="GO" id="GO:0016485">
    <property type="term" value="P:protein processing"/>
    <property type="evidence" value="ECO:0007669"/>
    <property type="project" value="TreeGrafter"/>
</dbReference>
<gene>
    <name evidence="5" type="ORF">S01H1_05557</name>
</gene>
<evidence type="ECO:0008006" key="6">
    <source>
        <dbReference type="Google" id="ProtNLM"/>
    </source>
</evidence>
<evidence type="ECO:0000256" key="4">
    <source>
        <dbReference type="ARBA" id="ARBA00022801"/>
    </source>
</evidence>
<dbReference type="CDD" id="cd06067">
    <property type="entry name" value="H2MP_MemB-H2evol"/>
    <property type="match status" value="1"/>
</dbReference>
<dbReference type="PANTHER" id="PTHR30302">
    <property type="entry name" value="HYDROGENASE 1 MATURATION PROTEASE"/>
    <property type="match status" value="1"/>
</dbReference>
<dbReference type="EMBL" id="BARS01002891">
    <property type="protein sequence ID" value="GAF74403.1"/>
    <property type="molecule type" value="Genomic_DNA"/>
</dbReference>
<sequence length="154" mass="16580">MQSSSLKTLLKGKVVIVGIGNTLRGDDGFGPALIAKLKGKVKAACIDAGSAPENYTGKIIKERPETILIVDALHLGKSPGEFEILKKEDIARMGFSTHDISPNMFIEYLENETQADIYILGLQPKSVSFGEEMSNSVKSALTEIADLIKEADNA</sequence>
<dbReference type="AlphaFoldDB" id="X0S034"/>
<reference evidence="5" key="1">
    <citation type="journal article" date="2014" name="Front. Microbiol.">
        <title>High frequency of phylogenetically diverse reductive dehalogenase-homologous genes in deep subseafloor sedimentary metagenomes.</title>
        <authorList>
            <person name="Kawai M."/>
            <person name="Futagami T."/>
            <person name="Toyoda A."/>
            <person name="Takaki Y."/>
            <person name="Nishi S."/>
            <person name="Hori S."/>
            <person name="Arai W."/>
            <person name="Tsubouchi T."/>
            <person name="Morono Y."/>
            <person name="Uchiyama I."/>
            <person name="Ito T."/>
            <person name="Fujiyama A."/>
            <person name="Inagaki F."/>
            <person name="Takami H."/>
        </authorList>
    </citation>
    <scope>NUCLEOTIDE SEQUENCE</scope>
    <source>
        <strain evidence="5">Expedition CK06-06</strain>
    </source>
</reference>
<dbReference type="InterPro" id="IPR004420">
    <property type="entry name" value="Pept_A31_hyd_mat_HycI"/>
</dbReference>
<dbReference type="Gene3D" id="3.40.50.1450">
    <property type="entry name" value="HybD-like"/>
    <property type="match status" value="1"/>
</dbReference>
<proteinExistence type="inferred from homology"/>
<dbReference type="InterPro" id="IPR000671">
    <property type="entry name" value="Peptidase_A31"/>
</dbReference>
<accession>X0S034</accession>
<organism evidence="5">
    <name type="scientific">marine sediment metagenome</name>
    <dbReference type="NCBI Taxonomy" id="412755"/>
    <lineage>
        <taxon>unclassified sequences</taxon>
        <taxon>metagenomes</taxon>
        <taxon>ecological metagenomes</taxon>
    </lineage>
</organism>
<evidence type="ECO:0000256" key="2">
    <source>
        <dbReference type="ARBA" id="ARBA00022670"/>
    </source>
</evidence>
<keyword evidence="3" id="KW-0064">Aspartyl protease</keyword>
<keyword evidence="2" id="KW-0645">Protease</keyword>
<keyword evidence="4" id="KW-0378">Hydrolase</keyword>